<accession>A0A1U7NE27</accession>
<evidence type="ECO:0000313" key="1">
    <source>
        <dbReference type="EMBL" id="OLU37747.1"/>
    </source>
</evidence>
<name>A0A1U7NE27_9FIRM</name>
<dbReference type="NCBIfam" id="TIGR00099">
    <property type="entry name" value="Cof-subfamily"/>
    <property type="match status" value="1"/>
</dbReference>
<evidence type="ECO:0008006" key="3">
    <source>
        <dbReference type="Google" id="ProtNLM"/>
    </source>
</evidence>
<dbReference type="GO" id="GO:0000287">
    <property type="term" value="F:magnesium ion binding"/>
    <property type="evidence" value="ECO:0007669"/>
    <property type="project" value="TreeGrafter"/>
</dbReference>
<keyword evidence="2" id="KW-1185">Reference proteome</keyword>
<dbReference type="EMBL" id="MPJW01000190">
    <property type="protein sequence ID" value="OLU37747.1"/>
    <property type="molecule type" value="Genomic_DNA"/>
</dbReference>
<dbReference type="InterPro" id="IPR036412">
    <property type="entry name" value="HAD-like_sf"/>
</dbReference>
<comment type="caution">
    <text evidence="1">The sequence shown here is derived from an EMBL/GenBank/DDBJ whole genome shotgun (WGS) entry which is preliminary data.</text>
</comment>
<dbReference type="SUPFAM" id="SSF56784">
    <property type="entry name" value="HAD-like"/>
    <property type="match status" value="1"/>
</dbReference>
<sequence length="258" mass="29729">MSQKAFFFDIDGTLYQNKFHEVSKKTIWALTRLLEQDHPVYLVSSRSVSEMEHLPESFINLLFTGLVLEGGALVLDERRLPVSEKTIQPNDMREIDTFCKDHKLTYRYSAQNGSYFGTPSTPEIYNHMFSLYMKAPAQKEYQDEEVYNVLIWVKDQALKQEILERFKDYSLVEYAECVELRNPDTSKEIEVEKICRNNRYEMSVAFGDGANDAGMLRLADLGVAMGNAFEPAKEAADLICKSVFEDGVADFLESRHWI</sequence>
<dbReference type="GO" id="GO:0016791">
    <property type="term" value="F:phosphatase activity"/>
    <property type="evidence" value="ECO:0007669"/>
    <property type="project" value="UniProtKB-ARBA"/>
</dbReference>
<dbReference type="InterPro" id="IPR023214">
    <property type="entry name" value="HAD_sf"/>
</dbReference>
<gene>
    <name evidence="1" type="ORF">BO222_09850</name>
</gene>
<dbReference type="GO" id="GO:0005829">
    <property type="term" value="C:cytosol"/>
    <property type="evidence" value="ECO:0007669"/>
    <property type="project" value="TreeGrafter"/>
</dbReference>
<dbReference type="InterPro" id="IPR000150">
    <property type="entry name" value="Cof"/>
</dbReference>
<dbReference type="AlphaFoldDB" id="A0A1U7NE27"/>
<dbReference type="PRINTS" id="PR00119">
    <property type="entry name" value="CATATPASE"/>
</dbReference>
<dbReference type="Pfam" id="PF08282">
    <property type="entry name" value="Hydrolase_3"/>
    <property type="match status" value="1"/>
</dbReference>
<organism evidence="1 2">
    <name type="scientific">Ileibacterium valens</name>
    <dbReference type="NCBI Taxonomy" id="1862668"/>
    <lineage>
        <taxon>Bacteria</taxon>
        <taxon>Bacillati</taxon>
        <taxon>Bacillota</taxon>
        <taxon>Erysipelotrichia</taxon>
        <taxon>Erysipelotrichales</taxon>
        <taxon>Erysipelotrichaceae</taxon>
        <taxon>Ileibacterium</taxon>
    </lineage>
</organism>
<dbReference type="OrthoDB" id="9810101at2"/>
<dbReference type="InterPro" id="IPR006379">
    <property type="entry name" value="HAD-SF_hydro_IIB"/>
</dbReference>
<dbReference type="NCBIfam" id="TIGR01484">
    <property type="entry name" value="HAD-SF-IIB"/>
    <property type="match status" value="1"/>
</dbReference>
<dbReference type="Gene3D" id="3.30.1240.10">
    <property type="match status" value="1"/>
</dbReference>
<protein>
    <recommendedName>
        <fullName evidence="3">Hydrolase</fullName>
    </recommendedName>
</protein>
<dbReference type="RefSeq" id="WP_075820650.1">
    <property type="nucleotide sequence ID" value="NZ_CAJUTZ010000024.1"/>
</dbReference>
<dbReference type="PANTHER" id="PTHR10000">
    <property type="entry name" value="PHOSPHOSERINE PHOSPHATASE"/>
    <property type="match status" value="1"/>
</dbReference>
<reference evidence="1 2" key="1">
    <citation type="submission" date="2016-11" db="EMBL/GenBank/DDBJ databases">
        <title>Description of two novel members of the family Erysipelotrichaceae: Ileibacterium lipovorans gen. nov., sp. nov. and Dubosiella newyorkensis, gen. nov., sp. nov.</title>
        <authorList>
            <person name="Cox L.M."/>
            <person name="Sohn J."/>
            <person name="Tyrrell K.L."/>
            <person name="Citron D.M."/>
            <person name="Lawson P.A."/>
            <person name="Patel N.B."/>
            <person name="Iizumi T."/>
            <person name="Perez-Perez G.I."/>
            <person name="Goldstein E.J."/>
            <person name="Blaser M.J."/>
        </authorList>
    </citation>
    <scope>NUCLEOTIDE SEQUENCE [LARGE SCALE GENOMIC DNA]</scope>
    <source>
        <strain evidence="1 2">NYU-BL-A3</strain>
    </source>
</reference>
<dbReference type="PANTHER" id="PTHR10000:SF25">
    <property type="entry name" value="PHOSPHATASE YKRA-RELATED"/>
    <property type="match status" value="1"/>
</dbReference>
<dbReference type="PROSITE" id="PS01229">
    <property type="entry name" value="COF_2"/>
    <property type="match status" value="1"/>
</dbReference>
<dbReference type="Gene3D" id="3.40.50.1000">
    <property type="entry name" value="HAD superfamily/HAD-like"/>
    <property type="match status" value="1"/>
</dbReference>
<dbReference type="GeneID" id="82203459"/>
<evidence type="ECO:0000313" key="2">
    <source>
        <dbReference type="Proteomes" id="UP000186341"/>
    </source>
</evidence>
<proteinExistence type="predicted"/>
<dbReference type="Proteomes" id="UP000186341">
    <property type="component" value="Unassembled WGS sequence"/>
</dbReference>